<dbReference type="AlphaFoldDB" id="A0AAD6VV03"/>
<name>A0AAD6VV03_9AGAR</name>
<dbReference type="EMBL" id="JARJCW010000008">
    <property type="protein sequence ID" value="KAJ7221242.1"/>
    <property type="molecule type" value="Genomic_DNA"/>
</dbReference>
<gene>
    <name evidence="2" type="ORF">GGX14DRAFT_429338</name>
</gene>
<proteinExistence type="predicted"/>
<evidence type="ECO:0000313" key="3">
    <source>
        <dbReference type="Proteomes" id="UP001219525"/>
    </source>
</evidence>
<evidence type="ECO:0000313" key="2">
    <source>
        <dbReference type="EMBL" id="KAJ7221242.1"/>
    </source>
</evidence>
<organism evidence="2 3">
    <name type="scientific">Mycena pura</name>
    <dbReference type="NCBI Taxonomy" id="153505"/>
    <lineage>
        <taxon>Eukaryota</taxon>
        <taxon>Fungi</taxon>
        <taxon>Dikarya</taxon>
        <taxon>Basidiomycota</taxon>
        <taxon>Agaricomycotina</taxon>
        <taxon>Agaricomycetes</taxon>
        <taxon>Agaricomycetidae</taxon>
        <taxon>Agaricales</taxon>
        <taxon>Marasmiineae</taxon>
        <taxon>Mycenaceae</taxon>
        <taxon>Mycena</taxon>
    </lineage>
</organism>
<sequence>MCSLFLTNQSLHYTPPDNEESGVLIVTCPTAIHESVSFMARPFKRIEVADTSFLCDTNTDVAVGIDAKGTSAKRIPDFAFGSKDREYASKVAIWFGIATVKCVITVKFVCRDYSTPGPNKQRPRVAVSREIFVANSQTAGSLGSITYDNHIWAHGIEKIEAGVYCRDKHDLTPGAVDLEASHEFINSELRTSAREFLGDTKFQEIFPESAPFFVDWTRFYKAVQDAKMHDAYCRYVTWADTTIPIVQITKLDTKSFRSKRARDHLGAGPEDEDERAGKMQKRT</sequence>
<comment type="caution">
    <text evidence="2">The sequence shown here is derived from an EMBL/GenBank/DDBJ whole genome shotgun (WGS) entry which is preliminary data.</text>
</comment>
<evidence type="ECO:0000256" key="1">
    <source>
        <dbReference type="SAM" id="MobiDB-lite"/>
    </source>
</evidence>
<dbReference type="Proteomes" id="UP001219525">
    <property type="component" value="Unassembled WGS sequence"/>
</dbReference>
<keyword evidence="3" id="KW-1185">Reference proteome</keyword>
<protein>
    <submittedName>
        <fullName evidence="2">Uncharacterized protein</fullName>
    </submittedName>
</protein>
<reference evidence="2" key="1">
    <citation type="submission" date="2023-03" db="EMBL/GenBank/DDBJ databases">
        <title>Massive genome expansion in bonnet fungi (Mycena s.s.) driven by repeated elements and novel gene families across ecological guilds.</title>
        <authorList>
            <consortium name="Lawrence Berkeley National Laboratory"/>
            <person name="Harder C.B."/>
            <person name="Miyauchi S."/>
            <person name="Viragh M."/>
            <person name="Kuo A."/>
            <person name="Thoen E."/>
            <person name="Andreopoulos B."/>
            <person name="Lu D."/>
            <person name="Skrede I."/>
            <person name="Drula E."/>
            <person name="Henrissat B."/>
            <person name="Morin E."/>
            <person name="Kohler A."/>
            <person name="Barry K."/>
            <person name="LaButti K."/>
            <person name="Morin E."/>
            <person name="Salamov A."/>
            <person name="Lipzen A."/>
            <person name="Mereny Z."/>
            <person name="Hegedus B."/>
            <person name="Baldrian P."/>
            <person name="Stursova M."/>
            <person name="Weitz H."/>
            <person name="Taylor A."/>
            <person name="Grigoriev I.V."/>
            <person name="Nagy L.G."/>
            <person name="Martin F."/>
            <person name="Kauserud H."/>
        </authorList>
    </citation>
    <scope>NUCLEOTIDE SEQUENCE</scope>
    <source>
        <strain evidence="2">9144</strain>
    </source>
</reference>
<feature type="region of interest" description="Disordered" evidence="1">
    <location>
        <begin position="259"/>
        <end position="283"/>
    </location>
</feature>
<accession>A0AAD6VV03</accession>
<feature type="non-terminal residue" evidence="2">
    <location>
        <position position="283"/>
    </location>
</feature>